<evidence type="ECO:0000256" key="1">
    <source>
        <dbReference type="ARBA" id="ARBA00004613"/>
    </source>
</evidence>
<name>A0A7R9FZ13_TIMSH</name>
<feature type="domain" description="Olfactomedin-like" evidence="4">
    <location>
        <begin position="168"/>
        <end position="420"/>
    </location>
</feature>
<dbReference type="SMART" id="SM00284">
    <property type="entry name" value="OLF"/>
    <property type="match status" value="1"/>
</dbReference>
<comment type="caution">
    <text evidence="3">Lacks conserved residue(s) required for the propagation of feature annotation.</text>
</comment>
<dbReference type="PANTHER" id="PTHR23192:SF85">
    <property type="entry name" value="GLIOMEDIN"/>
    <property type="match status" value="1"/>
</dbReference>
<dbReference type="GO" id="GO:0007165">
    <property type="term" value="P:signal transduction"/>
    <property type="evidence" value="ECO:0007669"/>
    <property type="project" value="TreeGrafter"/>
</dbReference>
<sequence>MWLVRPSVRVVRQLGQDPLELGRFQHHDFTELFIAVPEYKVLYEIVDTFYYDTKYKNNALVEIIERKHQKVTWLQDDPLFAEIDPQLATPPPVHVGAGQGIAVYGERPPTPVDLNDLCPPPEACPECQVPKEAKCNDGGIALFHLVGRMEIKPFANATYPGLPSRVLDCQLYAVGKPVYHRNTEALYGSWMRDPMPVMETLGEKLWVTKENDTYHLFEYTNKTMFRRDIATKRYKLEYPFKGNAHVVYNGSFYYNERDKPRMLRFDLKSESYRQLDVPLLVINNSNYLYTTENNYMDFSVDDNGLWALYGLSSDNNNTVVMKVDAYTMKIQYMWNISIDHHIFGEMFIVCGVLYAVDSVKEKNTKIRFALDLYKNILLDVNLPFTNPFGKTTMVGYNHRHKELYTWDRGNQLTYPIRYHEIGYNLTKEEKGEPEASAQVQTDFLIYH</sequence>
<dbReference type="PROSITE" id="PS51132">
    <property type="entry name" value="OLF"/>
    <property type="match status" value="1"/>
</dbReference>
<dbReference type="PANTHER" id="PTHR23192">
    <property type="entry name" value="OLFACTOMEDIN-RELATED"/>
    <property type="match status" value="1"/>
</dbReference>
<proteinExistence type="predicted"/>
<dbReference type="Pfam" id="PF02191">
    <property type="entry name" value="OLF"/>
    <property type="match status" value="1"/>
</dbReference>
<keyword evidence="2" id="KW-0964">Secreted</keyword>
<dbReference type="EMBL" id="OC001785">
    <property type="protein sequence ID" value="CAD7260662.1"/>
    <property type="molecule type" value="Genomic_DNA"/>
</dbReference>
<protein>
    <recommendedName>
        <fullName evidence="4">Olfactomedin-like domain-containing protein</fullName>
    </recommendedName>
</protein>
<dbReference type="AlphaFoldDB" id="A0A7R9FZ13"/>
<dbReference type="InterPro" id="IPR003112">
    <property type="entry name" value="Olfac-like_dom"/>
</dbReference>
<gene>
    <name evidence="5" type="ORF">TSIB3V08_LOCUS4830</name>
</gene>
<evidence type="ECO:0000259" key="4">
    <source>
        <dbReference type="PROSITE" id="PS51132"/>
    </source>
</evidence>
<organism evidence="5">
    <name type="scientific">Timema shepardi</name>
    <name type="common">Walking stick</name>
    <dbReference type="NCBI Taxonomy" id="629360"/>
    <lineage>
        <taxon>Eukaryota</taxon>
        <taxon>Metazoa</taxon>
        <taxon>Ecdysozoa</taxon>
        <taxon>Arthropoda</taxon>
        <taxon>Hexapoda</taxon>
        <taxon>Insecta</taxon>
        <taxon>Pterygota</taxon>
        <taxon>Neoptera</taxon>
        <taxon>Polyneoptera</taxon>
        <taxon>Phasmatodea</taxon>
        <taxon>Timematodea</taxon>
        <taxon>Timematoidea</taxon>
        <taxon>Timematidae</taxon>
        <taxon>Timema</taxon>
    </lineage>
</organism>
<comment type="subcellular location">
    <subcellularLocation>
        <location evidence="1">Secreted</location>
    </subcellularLocation>
</comment>
<evidence type="ECO:0000256" key="3">
    <source>
        <dbReference type="PROSITE-ProRule" id="PRU00446"/>
    </source>
</evidence>
<evidence type="ECO:0000313" key="5">
    <source>
        <dbReference type="EMBL" id="CAD7260662.1"/>
    </source>
</evidence>
<reference evidence="5" key="1">
    <citation type="submission" date="2020-11" db="EMBL/GenBank/DDBJ databases">
        <authorList>
            <person name="Tran Van P."/>
        </authorList>
    </citation>
    <scope>NUCLEOTIDE SEQUENCE</scope>
</reference>
<evidence type="ECO:0000256" key="2">
    <source>
        <dbReference type="ARBA" id="ARBA00022525"/>
    </source>
</evidence>
<dbReference type="InterPro" id="IPR050605">
    <property type="entry name" value="Olfactomedin-like_domain"/>
</dbReference>
<dbReference type="GO" id="GO:0005615">
    <property type="term" value="C:extracellular space"/>
    <property type="evidence" value="ECO:0007669"/>
    <property type="project" value="TreeGrafter"/>
</dbReference>
<accession>A0A7R9FZ13</accession>